<dbReference type="InterPro" id="IPR013783">
    <property type="entry name" value="Ig-like_fold"/>
</dbReference>
<sequence length="757" mass="84013">MSSAPEQEAEQQEERAPGDGLSGQQDRAPANGLPVSSPEGRAPSVVLNGAARTAPAMPVWPGAPTPLGARFRVGPDGVAGTNFALWAGGAESVELCLFDDDGVEARAPLTELTHEIWHGFVPGVRPGQRYGFRVHGRWDPWTGARWNPAKLLLDPYARAVDGAKGNDYSSLPPEVYGHVRDWPQQQVADTVRDDRDSAPYVPKGVVVHDDAPDDEWTDDRRPKTPWADSVIYEVHVRGFTRRHPDIPEELRGTYAGLAHPAAIEHLVKLGVTAVELLPVHQFAHEDHLLRRGLKNYWGYNSIGYFAPHAAYAASGTRGQQVGEFRRMVRALHAAGIEVILDVVYNHTAEASELGPTLSLRGIDNRGYYRLQEDARRYADYTGCGNTLHVVQPHVLRLITDSLRYWVTEMGVDGFRFDLAAALARSMHDVDMLSPFLAVIAQDPVLRRVKLIAEPWDVGSGGYQVGAFPPLWTEWNDRYRNAVRDFWRGALPDVRDLGYRLSGSSDLYAWGGRRPYASVNFVTAHDGFTLRDLVSYEHKHNAANGEGNRDGTDDNRAWNCGAEGETDDPSIRALRRRQLRNLLTTLLLSTGVPMLVAGDESGRTQRGNNNAYCQDNELSWVDWSLLDDPEWRPLFDLTSRLIALRHEHPVLRRRAFFSGKAHSTDGLRDLAWFTAHGKEMTEQDWYAPTTTLAMYLSGRDIPGRNAQGTPITDDSFLAILHAGDRPADFVLPGSPWAESYEVVVDTSLEEQGVAPGVV</sequence>
<evidence type="ECO:0000256" key="3">
    <source>
        <dbReference type="ARBA" id="ARBA00023295"/>
    </source>
</evidence>
<protein>
    <submittedName>
        <fullName evidence="6">Glycogen debranching protein GlgX</fullName>
    </submittedName>
</protein>
<organism evidence="6 7">
    <name type="scientific">Streptomyces ureilyticus</name>
    <dbReference type="NCBI Taxonomy" id="1775131"/>
    <lineage>
        <taxon>Bacteria</taxon>
        <taxon>Bacillati</taxon>
        <taxon>Actinomycetota</taxon>
        <taxon>Actinomycetes</taxon>
        <taxon>Kitasatosporales</taxon>
        <taxon>Streptomycetaceae</taxon>
        <taxon>Streptomyces</taxon>
    </lineage>
</organism>
<feature type="region of interest" description="Disordered" evidence="4">
    <location>
        <begin position="198"/>
        <end position="222"/>
    </location>
</feature>
<keyword evidence="7" id="KW-1185">Reference proteome</keyword>
<dbReference type="InterPro" id="IPR044505">
    <property type="entry name" value="GlgX_Isoamylase_N_E_set"/>
</dbReference>
<evidence type="ECO:0000313" key="7">
    <source>
        <dbReference type="Proteomes" id="UP001518140"/>
    </source>
</evidence>
<dbReference type="InterPro" id="IPR013780">
    <property type="entry name" value="Glyco_hydro_b"/>
</dbReference>
<comment type="caution">
    <text evidence="6">The sequence shown here is derived from an EMBL/GenBank/DDBJ whole genome shotgun (WGS) entry which is preliminary data.</text>
</comment>
<feature type="domain" description="Glycosyl hydrolase family 13 catalytic" evidence="5">
    <location>
        <begin position="233"/>
        <end position="644"/>
    </location>
</feature>
<accession>A0ABX0DKQ4</accession>
<reference evidence="6 7" key="1">
    <citation type="submission" date="2020-02" db="EMBL/GenBank/DDBJ databases">
        <title>Whole-genome analyses of novel actinobacteria.</title>
        <authorList>
            <person name="Sahin N."/>
            <person name="Tokatli A."/>
        </authorList>
    </citation>
    <scope>NUCLEOTIDE SEQUENCE [LARGE SCALE GENOMIC DNA]</scope>
    <source>
        <strain evidence="6 7">YC419</strain>
    </source>
</reference>
<comment type="similarity">
    <text evidence="1">Belongs to the glycosyl hydrolase 13 family.</text>
</comment>
<dbReference type="SUPFAM" id="SSF51011">
    <property type="entry name" value="Glycosyl hydrolase domain"/>
    <property type="match status" value="1"/>
</dbReference>
<proteinExistence type="inferred from homology"/>
<keyword evidence="3" id="KW-0326">Glycosidase</keyword>
<dbReference type="InterPro" id="IPR006047">
    <property type="entry name" value="GH13_cat_dom"/>
</dbReference>
<dbReference type="CDD" id="cd11326">
    <property type="entry name" value="AmyAc_Glg_debranch"/>
    <property type="match status" value="1"/>
</dbReference>
<name>A0ABX0DKQ4_9ACTN</name>
<gene>
    <name evidence="6" type="primary">glgX</name>
    <name evidence="6" type="ORF">G6048_09905</name>
</gene>
<dbReference type="Proteomes" id="UP001518140">
    <property type="component" value="Unassembled WGS sequence"/>
</dbReference>
<dbReference type="Pfam" id="PF00128">
    <property type="entry name" value="Alpha-amylase"/>
    <property type="match status" value="1"/>
</dbReference>
<evidence type="ECO:0000256" key="2">
    <source>
        <dbReference type="ARBA" id="ARBA00022801"/>
    </source>
</evidence>
<keyword evidence="2" id="KW-0378">Hydrolase</keyword>
<dbReference type="InterPro" id="IPR014756">
    <property type="entry name" value="Ig_E-set"/>
</dbReference>
<dbReference type="PANTHER" id="PTHR43002">
    <property type="entry name" value="GLYCOGEN DEBRANCHING ENZYME"/>
    <property type="match status" value="1"/>
</dbReference>
<dbReference type="NCBIfam" id="TIGR02100">
    <property type="entry name" value="glgX_debranch"/>
    <property type="match status" value="1"/>
</dbReference>
<dbReference type="SUPFAM" id="SSF81296">
    <property type="entry name" value="E set domains"/>
    <property type="match status" value="1"/>
</dbReference>
<feature type="region of interest" description="Disordered" evidence="4">
    <location>
        <begin position="1"/>
        <end position="43"/>
    </location>
</feature>
<dbReference type="SUPFAM" id="SSF51445">
    <property type="entry name" value="(Trans)glycosidases"/>
    <property type="match status" value="1"/>
</dbReference>
<dbReference type="Gene3D" id="2.60.40.10">
    <property type="entry name" value="Immunoglobulins"/>
    <property type="match status" value="1"/>
</dbReference>
<dbReference type="InterPro" id="IPR017853">
    <property type="entry name" value="GH"/>
</dbReference>
<evidence type="ECO:0000259" key="5">
    <source>
        <dbReference type="SMART" id="SM00642"/>
    </source>
</evidence>
<dbReference type="SMART" id="SM00642">
    <property type="entry name" value="Aamy"/>
    <property type="match status" value="1"/>
</dbReference>
<dbReference type="Gene3D" id="2.60.40.1180">
    <property type="entry name" value="Golgi alpha-mannosidase II"/>
    <property type="match status" value="1"/>
</dbReference>
<evidence type="ECO:0000256" key="4">
    <source>
        <dbReference type="SAM" id="MobiDB-lite"/>
    </source>
</evidence>
<evidence type="ECO:0000313" key="6">
    <source>
        <dbReference type="EMBL" id="NGO42462.1"/>
    </source>
</evidence>
<dbReference type="Gene3D" id="3.20.20.80">
    <property type="entry name" value="Glycosidases"/>
    <property type="match status" value="1"/>
</dbReference>
<dbReference type="CDD" id="cd02856">
    <property type="entry name" value="E_set_GDE_Isoamylase_N"/>
    <property type="match status" value="1"/>
</dbReference>
<dbReference type="RefSeq" id="WP_165339093.1">
    <property type="nucleotide sequence ID" value="NZ_JAAKZX010000022.1"/>
</dbReference>
<dbReference type="EMBL" id="JAAKZX010000022">
    <property type="protein sequence ID" value="NGO42462.1"/>
    <property type="molecule type" value="Genomic_DNA"/>
</dbReference>
<evidence type="ECO:0000256" key="1">
    <source>
        <dbReference type="ARBA" id="ARBA00008061"/>
    </source>
</evidence>
<dbReference type="InterPro" id="IPR011837">
    <property type="entry name" value="Glycogen_debranch_GlgX"/>
</dbReference>
<dbReference type="Pfam" id="PF02922">
    <property type="entry name" value="CBM_48"/>
    <property type="match status" value="1"/>
</dbReference>
<feature type="non-terminal residue" evidence="6">
    <location>
        <position position="757"/>
    </location>
</feature>
<dbReference type="InterPro" id="IPR004193">
    <property type="entry name" value="Glyco_hydro_13_N"/>
</dbReference>